<dbReference type="Proteomes" id="UP000183203">
    <property type="component" value="Unassembled WGS sequence"/>
</dbReference>
<proteinExistence type="predicted"/>
<evidence type="ECO:0000256" key="1">
    <source>
        <dbReference type="SAM" id="Phobius"/>
    </source>
</evidence>
<dbReference type="InterPro" id="IPR052955">
    <property type="entry name" value="UPF0703_membrane_permease"/>
</dbReference>
<dbReference type="PANTHER" id="PTHR40047">
    <property type="entry name" value="UPF0703 PROTEIN YCGQ"/>
    <property type="match status" value="1"/>
</dbReference>
<dbReference type="PANTHER" id="PTHR40047:SF1">
    <property type="entry name" value="UPF0703 PROTEIN YCGQ"/>
    <property type="match status" value="1"/>
</dbReference>
<reference evidence="3 4" key="1">
    <citation type="submission" date="2016-09" db="EMBL/GenBank/DDBJ databases">
        <authorList>
            <person name="Capua I."/>
            <person name="De Benedictis P."/>
            <person name="Joannis T."/>
            <person name="Lombin L.H."/>
            <person name="Cattoli G."/>
        </authorList>
    </citation>
    <scope>NUCLEOTIDE SEQUENCE [LARGE SCALE GENOMIC DNA]</scope>
    <source>
        <strain evidence="3 4">NIO-1002</strain>
    </source>
</reference>
<accession>A0A1G6QQB4</accession>
<protein>
    <submittedName>
        <fullName evidence="3">TIGR03943 family protein</fullName>
    </submittedName>
</protein>
<dbReference type="NCBIfam" id="TIGR03943">
    <property type="entry name" value="TIGR03943 family putative permease subunit"/>
    <property type="match status" value="1"/>
</dbReference>
<keyword evidence="1" id="KW-0812">Transmembrane</keyword>
<dbReference type="AlphaFoldDB" id="A0A1G6QQB4"/>
<feature type="domain" description="DUF1980" evidence="2">
    <location>
        <begin position="19"/>
        <end position="118"/>
    </location>
</feature>
<feature type="transmembrane region" description="Helical" evidence="1">
    <location>
        <begin position="91"/>
        <end position="110"/>
    </location>
</feature>
<keyword evidence="1" id="KW-1133">Transmembrane helix</keyword>
<feature type="transmembrane region" description="Helical" evidence="1">
    <location>
        <begin position="37"/>
        <end position="61"/>
    </location>
</feature>
<dbReference type="InterPro" id="IPR048493">
    <property type="entry name" value="DUF1980_N"/>
</dbReference>
<evidence type="ECO:0000259" key="2">
    <source>
        <dbReference type="Pfam" id="PF09323"/>
    </source>
</evidence>
<gene>
    <name evidence="3" type="ORF">SAMN05216418_3325</name>
</gene>
<evidence type="ECO:0000313" key="3">
    <source>
        <dbReference type="EMBL" id="SDC94204.1"/>
    </source>
</evidence>
<organism evidence="3 4">
    <name type="scientific">Microbacterium enclense</name>
    <dbReference type="NCBI Taxonomy" id="993073"/>
    <lineage>
        <taxon>Bacteria</taxon>
        <taxon>Bacillati</taxon>
        <taxon>Actinomycetota</taxon>
        <taxon>Actinomycetes</taxon>
        <taxon>Micrococcales</taxon>
        <taxon>Microbacteriaceae</taxon>
        <taxon>Microbacterium</taxon>
    </lineage>
</organism>
<dbReference type="OrthoDB" id="359029at2"/>
<name>A0A1G6QQB4_9MICO</name>
<dbReference type="EMBL" id="FMYG01000009">
    <property type="protein sequence ID" value="SDC94204.1"/>
    <property type="molecule type" value="Genomic_DNA"/>
</dbReference>
<dbReference type="STRING" id="993073.AS029_15180"/>
<dbReference type="InterPro" id="IPR015402">
    <property type="entry name" value="DUF1980"/>
</dbReference>
<dbReference type="Pfam" id="PF09323">
    <property type="entry name" value="DUF1980"/>
    <property type="match status" value="1"/>
</dbReference>
<sequence length="251" mass="25986">MSDFLARWTGLLLCGIGVIATLALAAAGDLTLYIHPRYVVFTVALVVIGAVLLCLSVWFAATGRDHRHDHDAEGHVHDHDHSTRPSAWRRAGLLGGGAVVVVAALALLVAPPTTLSADRALTSAAATDGGGDVPAPVLVGSDPTRFSVRDWATILGSGSTATDLVGQRADVTGILLLDDGGGARIGRYAVTCCTVDAQLFAVPLDDAQLRSGLASGTWVRITGSFADADGVTRLVPDAVEEVTEPDDPYLS</sequence>
<keyword evidence="1" id="KW-0472">Membrane</keyword>
<evidence type="ECO:0000313" key="4">
    <source>
        <dbReference type="Proteomes" id="UP000183203"/>
    </source>
</evidence>
<dbReference type="RefSeq" id="WP_058233443.1">
    <property type="nucleotide sequence ID" value="NZ_FMYG01000009.1"/>
</dbReference>